<dbReference type="InterPro" id="IPR011042">
    <property type="entry name" value="6-blade_b-propeller_TolB-like"/>
</dbReference>
<evidence type="ECO:0000313" key="3">
    <source>
        <dbReference type="EMBL" id="SFM12551.1"/>
    </source>
</evidence>
<dbReference type="SUPFAM" id="SSF82171">
    <property type="entry name" value="DPP6 N-terminal domain-like"/>
    <property type="match status" value="1"/>
</dbReference>
<organism evidence="3 4">
    <name type="scientific">Rugamonas rubra</name>
    <dbReference type="NCBI Taxonomy" id="758825"/>
    <lineage>
        <taxon>Bacteria</taxon>
        <taxon>Pseudomonadati</taxon>
        <taxon>Pseudomonadota</taxon>
        <taxon>Betaproteobacteria</taxon>
        <taxon>Burkholderiales</taxon>
        <taxon>Oxalobacteraceae</taxon>
        <taxon>Telluria group</taxon>
        <taxon>Rugamonas</taxon>
    </lineage>
</organism>
<feature type="non-terminal residue" evidence="3">
    <location>
        <position position="565"/>
    </location>
</feature>
<dbReference type="InterPro" id="IPR011659">
    <property type="entry name" value="WD40"/>
</dbReference>
<dbReference type="Pfam" id="PF07676">
    <property type="entry name" value="PD40"/>
    <property type="match status" value="1"/>
</dbReference>
<evidence type="ECO:0000256" key="1">
    <source>
        <dbReference type="ARBA" id="ARBA00009820"/>
    </source>
</evidence>
<keyword evidence="2" id="KW-0732">Signal</keyword>
<feature type="signal peptide" evidence="2">
    <location>
        <begin position="1"/>
        <end position="42"/>
    </location>
</feature>
<protein>
    <submittedName>
        <fullName evidence="3">WD40-like Beta Propeller Repeat</fullName>
    </submittedName>
</protein>
<sequence length="565" mass="59774">MHLLNMNIAPRAHHDTRVGRHVRATATAMLLALGLSAGQVQAAAEIITDVFNPMTWGQQMSSPTISGDGRYIAYRHYDGSKTNINLYDRIAGTTQQINLTPTGAPSTGGTESPVISADGRFIVYSSRAPDMGVPKGGGAYFVYDRINKTTETVVTGTGSQIFGQTYAAISSDGHYVAYRIVDGNLNSKLYVRDMVSKTTQVASATTTFIVNSSDRMFVSDNGRYISYRGKEKRDDNRFDLLLHDRATGTTELLNINTAGERENIPNGPLFHSMNSDGSVVAFSSFSKNLSPNDLAANMDVFVRDRKAGTTERISGLSTNPVNYGNSGNFGPSVSADGRFVSYFGQGKASTSPGLYQFDRATKIGRRAILPNNNSAILRYPIISAGGRYVVYDFFYGNRPDTYLIGTTDFGAVSGLTLSSKTLALTEGGAAATYTAVLDQEPSADVQVGVAPDAQLSVARPQLTFTPANWATPQTVSVQAVADGVVEGRHSGTVLHTVNSADPAYTVVPAARVTVAITDTVVPTIAAPATWAQPDLPVHGTAAPGATVLLSAVNLAGGGVTAVSVV</sequence>
<dbReference type="EMBL" id="FOTW01000013">
    <property type="protein sequence ID" value="SFM12551.1"/>
    <property type="molecule type" value="Genomic_DNA"/>
</dbReference>
<dbReference type="STRING" id="758825.SAMN02982985_02812"/>
<evidence type="ECO:0000313" key="4">
    <source>
        <dbReference type="Proteomes" id="UP000199470"/>
    </source>
</evidence>
<gene>
    <name evidence="3" type="ORF">SAMN02982985_02812</name>
</gene>
<name>A0A1I4NAM4_9BURK</name>
<dbReference type="Proteomes" id="UP000199470">
    <property type="component" value="Unassembled WGS sequence"/>
</dbReference>
<proteinExistence type="inferred from homology"/>
<accession>A0A1I4NAM4</accession>
<feature type="chain" id="PRO_5011521620" evidence="2">
    <location>
        <begin position="43"/>
        <end position="565"/>
    </location>
</feature>
<reference evidence="3 4" key="1">
    <citation type="submission" date="2016-10" db="EMBL/GenBank/DDBJ databases">
        <authorList>
            <person name="de Groot N.N."/>
        </authorList>
    </citation>
    <scope>NUCLEOTIDE SEQUENCE [LARGE SCALE GENOMIC DNA]</scope>
    <source>
        <strain evidence="3 4">ATCC 43154</strain>
    </source>
</reference>
<dbReference type="AlphaFoldDB" id="A0A1I4NAM4"/>
<dbReference type="PANTHER" id="PTHR36842">
    <property type="entry name" value="PROTEIN TOLB HOMOLOG"/>
    <property type="match status" value="1"/>
</dbReference>
<keyword evidence="4" id="KW-1185">Reference proteome</keyword>
<comment type="similarity">
    <text evidence="1">Belongs to the TolB family.</text>
</comment>
<dbReference type="Gene3D" id="2.120.10.30">
    <property type="entry name" value="TolB, C-terminal domain"/>
    <property type="match status" value="2"/>
</dbReference>
<evidence type="ECO:0000256" key="2">
    <source>
        <dbReference type="SAM" id="SignalP"/>
    </source>
</evidence>